<sequence length="272" mass="29430">MVVRTFLLSVAVLLVAVAAGATARPPDRCLACHPPHYRQQGSCSDCHRGNPAAARKSIAHAGLLAGRYAVFTLPGSPVVKKGERLLEQFACRRCHVSGGRGNRLAASLDAVAAERSPAEIVAAIGNPAEGMPRFAIGDAQLTAVVNGLYYGGTRGKGGEERPRVVFFEKRGAADDLFTRKCGSCHRLLSERLGALGRSDAGPNLSGLLTPHYPRNAGPGVPWTEQRLKDWLYNPRTVRPWSLMQPVRLSDGELHELMRILTVTHRKDPASFR</sequence>
<protein>
    <recommendedName>
        <fullName evidence="6">Cytochrome c domain-containing protein</fullName>
    </recommendedName>
</protein>
<gene>
    <name evidence="7" type="ORF">GEAMG1_1173</name>
</gene>
<evidence type="ECO:0000259" key="6">
    <source>
        <dbReference type="PROSITE" id="PS51007"/>
    </source>
</evidence>
<dbReference type="Proteomes" id="UP001295463">
    <property type="component" value="Chromosome"/>
</dbReference>
<dbReference type="SUPFAM" id="SSF48695">
    <property type="entry name" value="Multiheme cytochromes"/>
    <property type="match status" value="1"/>
</dbReference>
<evidence type="ECO:0000256" key="5">
    <source>
        <dbReference type="SAM" id="SignalP"/>
    </source>
</evidence>
<evidence type="ECO:0000313" key="7">
    <source>
        <dbReference type="EMBL" id="CAH2030987.1"/>
    </source>
</evidence>
<proteinExistence type="predicted"/>
<keyword evidence="1 4" id="KW-0349">Heme</keyword>
<keyword evidence="2 4" id="KW-0479">Metal-binding</keyword>
<organism evidence="7 8">
    <name type="scientific">Trichlorobacter ammonificans</name>
    <dbReference type="NCBI Taxonomy" id="2916410"/>
    <lineage>
        <taxon>Bacteria</taxon>
        <taxon>Pseudomonadati</taxon>
        <taxon>Thermodesulfobacteriota</taxon>
        <taxon>Desulfuromonadia</taxon>
        <taxon>Geobacterales</taxon>
        <taxon>Geobacteraceae</taxon>
        <taxon>Trichlorobacter</taxon>
    </lineage>
</organism>
<dbReference type="Pfam" id="PF13442">
    <property type="entry name" value="Cytochrome_CBB3"/>
    <property type="match status" value="1"/>
</dbReference>
<dbReference type="PROSITE" id="PS51007">
    <property type="entry name" value="CYTC"/>
    <property type="match status" value="2"/>
</dbReference>
<evidence type="ECO:0000313" key="8">
    <source>
        <dbReference type="Proteomes" id="UP001295463"/>
    </source>
</evidence>
<dbReference type="Gene3D" id="1.10.760.10">
    <property type="entry name" value="Cytochrome c-like domain"/>
    <property type="match status" value="2"/>
</dbReference>
<keyword evidence="5" id="KW-0732">Signal</keyword>
<name>A0ABM9D8V1_9BACT</name>
<dbReference type="EMBL" id="OW150024">
    <property type="protein sequence ID" value="CAH2030987.1"/>
    <property type="molecule type" value="Genomic_DNA"/>
</dbReference>
<feature type="domain" description="Cytochrome c" evidence="6">
    <location>
        <begin position="77"/>
        <end position="154"/>
    </location>
</feature>
<feature type="chain" id="PRO_5047124471" description="Cytochrome c domain-containing protein" evidence="5">
    <location>
        <begin position="24"/>
        <end position="272"/>
    </location>
</feature>
<dbReference type="InterPro" id="IPR036909">
    <property type="entry name" value="Cyt_c-like_dom_sf"/>
</dbReference>
<feature type="signal peptide" evidence="5">
    <location>
        <begin position="1"/>
        <end position="23"/>
    </location>
</feature>
<evidence type="ECO:0000256" key="4">
    <source>
        <dbReference type="PROSITE-ProRule" id="PRU00433"/>
    </source>
</evidence>
<dbReference type="InterPro" id="IPR009056">
    <property type="entry name" value="Cyt_c-like_dom"/>
</dbReference>
<evidence type="ECO:0000256" key="1">
    <source>
        <dbReference type="ARBA" id="ARBA00022617"/>
    </source>
</evidence>
<reference evidence="7 8" key="1">
    <citation type="submission" date="2022-03" db="EMBL/GenBank/DDBJ databases">
        <authorList>
            <person name="Koch H."/>
        </authorList>
    </citation>
    <scope>NUCLEOTIDE SEQUENCE [LARGE SCALE GENOMIC DNA]</scope>
    <source>
        <strain evidence="7 8">G1</strain>
    </source>
</reference>
<dbReference type="InterPro" id="IPR036280">
    <property type="entry name" value="Multihaem_cyt_sf"/>
</dbReference>
<dbReference type="SUPFAM" id="SSF46626">
    <property type="entry name" value="Cytochrome c"/>
    <property type="match status" value="2"/>
</dbReference>
<keyword evidence="3 4" id="KW-0408">Iron</keyword>
<evidence type="ECO:0000256" key="2">
    <source>
        <dbReference type="ARBA" id="ARBA00022723"/>
    </source>
</evidence>
<evidence type="ECO:0000256" key="3">
    <source>
        <dbReference type="ARBA" id="ARBA00023004"/>
    </source>
</evidence>
<feature type="domain" description="Cytochrome c" evidence="6">
    <location>
        <begin position="168"/>
        <end position="272"/>
    </location>
</feature>
<dbReference type="NCBIfam" id="NF040971">
    <property type="entry name" value="cytc_ExtS"/>
    <property type="match status" value="1"/>
</dbReference>
<accession>A0ABM9D8V1</accession>
<dbReference type="RefSeq" id="WP_305731850.1">
    <property type="nucleotide sequence ID" value="NZ_OW150024.1"/>
</dbReference>
<keyword evidence="8" id="KW-1185">Reference proteome</keyword>